<keyword evidence="2" id="KW-0813">Transport</keyword>
<dbReference type="InterPro" id="IPR036909">
    <property type="entry name" value="Cyt_c-like_dom_sf"/>
</dbReference>
<reference evidence="13 14" key="1">
    <citation type="submission" date="2015-09" db="EMBL/GenBank/DDBJ databases">
        <authorList>
            <consortium name="Swine Surveillance"/>
        </authorList>
    </citation>
    <scope>NUCLEOTIDE SEQUENCE [LARGE SCALE GENOMIC DNA]</scope>
    <source>
        <strain evidence="13 14">CECT 7648</strain>
    </source>
</reference>
<dbReference type="Gene3D" id="1.10.760.10">
    <property type="entry name" value="Cytochrome c-like domain"/>
    <property type="match status" value="1"/>
</dbReference>
<organism evidence="13 14">
    <name type="scientific">Tropicibacter naphthalenivorans</name>
    <dbReference type="NCBI Taxonomy" id="441103"/>
    <lineage>
        <taxon>Bacteria</taxon>
        <taxon>Pseudomonadati</taxon>
        <taxon>Pseudomonadota</taxon>
        <taxon>Alphaproteobacteria</taxon>
        <taxon>Rhodobacterales</taxon>
        <taxon>Roseobacteraceae</taxon>
        <taxon>Tropicibacter</taxon>
    </lineage>
</organism>
<dbReference type="PROSITE" id="PS51007">
    <property type="entry name" value="CYTC"/>
    <property type="match status" value="1"/>
</dbReference>
<evidence type="ECO:0000259" key="12">
    <source>
        <dbReference type="PROSITE" id="PS51007"/>
    </source>
</evidence>
<dbReference type="RefSeq" id="WP_058247200.1">
    <property type="nucleotide sequence ID" value="NZ_CYSE01000003.1"/>
</dbReference>
<protein>
    <submittedName>
        <fullName evidence="13">Cytochrome c552</fullName>
    </submittedName>
</protein>
<dbReference type="GO" id="GO:0005886">
    <property type="term" value="C:plasma membrane"/>
    <property type="evidence" value="ECO:0007669"/>
    <property type="project" value="UniProtKB-SubCell"/>
</dbReference>
<evidence type="ECO:0000256" key="1">
    <source>
        <dbReference type="ARBA" id="ARBA00004162"/>
    </source>
</evidence>
<evidence type="ECO:0000256" key="7">
    <source>
        <dbReference type="ARBA" id="ARBA00022982"/>
    </source>
</evidence>
<dbReference type="Pfam" id="PF00034">
    <property type="entry name" value="Cytochrom_C"/>
    <property type="match status" value="1"/>
</dbReference>
<dbReference type="EMBL" id="CYSE01000003">
    <property type="protein sequence ID" value="CUH77883.1"/>
    <property type="molecule type" value="Genomic_DNA"/>
</dbReference>
<dbReference type="Proteomes" id="UP000054935">
    <property type="component" value="Unassembled WGS sequence"/>
</dbReference>
<evidence type="ECO:0000256" key="8">
    <source>
        <dbReference type="ARBA" id="ARBA00022989"/>
    </source>
</evidence>
<evidence type="ECO:0000256" key="4">
    <source>
        <dbReference type="ARBA" id="ARBA00022617"/>
    </source>
</evidence>
<accession>A0A0P1GQN1</accession>
<keyword evidence="3" id="KW-1003">Cell membrane</keyword>
<evidence type="ECO:0000256" key="2">
    <source>
        <dbReference type="ARBA" id="ARBA00022448"/>
    </source>
</evidence>
<evidence type="ECO:0000256" key="6">
    <source>
        <dbReference type="ARBA" id="ARBA00022723"/>
    </source>
</evidence>
<keyword evidence="5" id="KW-0812">Transmembrane</keyword>
<dbReference type="SUPFAM" id="SSF46626">
    <property type="entry name" value="Cytochrome c"/>
    <property type="match status" value="1"/>
</dbReference>
<dbReference type="GO" id="GO:0020037">
    <property type="term" value="F:heme binding"/>
    <property type="evidence" value="ECO:0007669"/>
    <property type="project" value="InterPro"/>
</dbReference>
<dbReference type="FunFam" id="1.10.760.10:FF:000026">
    <property type="entry name" value="Cytochrome C, membrane-bound"/>
    <property type="match status" value="1"/>
</dbReference>
<dbReference type="PANTHER" id="PTHR11961">
    <property type="entry name" value="CYTOCHROME C"/>
    <property type="match status" value="1"/>
</dbReference>
<sequence>MFDTMTLTKAVGGVCGTFLVFLLAKWTAETLYHTEVGGHGEEVHAAYVIEVDDGGAAAEPEEEIDFATMMASADAAKGEKVFGKCRACHAIDGTDKTGPHLNGVVDRAIGSVAGFGYSGALNQVGDVWTAENLNTFLENPRGSASGTTMSFSGLNKPADRVNLIAYLATLGG</sequence>
<comment type="subcellular location">
    <subcellularLocation>
        <location evidence="1">Cell membrane</location>
        <topology evidence="1">Single-pass membrane protein</topology>
    </subcellularLocation>
</comment>
<keyword evidence="10" id="KW-0472">Membrane</keyword>
<keyword evidence="9 11" id="KW-0408">Iron</keyword>
<keyword evidence="14" id="KW-1185">Reference proteome</keyword>
<evidence type="ECO:0000256" key="9">
    <source>
        <dbReference type="ARBA" id="ARBA00023004"/>
    </source>
</evidence>
<evidence type="ECO:0000256" key="3">
    <source>
        <dbReference type="ARBA" id="ARBA00022475"/>
    </source>
</evidence>
<dbReference type="OrthoDB" id="9805828at2"/>
<keyword evidence="4 11" id="KW-0349">Heme</keyword>
<evidence type="ECO:0000313" key="14">
    <source>
        <dbReference type="Proteomes" id="UP000054935"/>
    </source>
</evidence>
<dbReference type="PRINTS" id="PR00604">
    <property type="entry name" value="CYTCHRMECIAB"/>
</dbReference>
<dbReference type="STRING" id="441103.TRN7648_01670"/>
<evidence type="ECO:0000313" key="13">
    <source>
        <dbReference type="EMBL" id="CUH77883.1"/>
    </source>
</evidence>
<dbReference type="InterPro" id="IPR002327">
    <property type="entry name" value="Cyt_c_1A/1B"/>
</dbReference>
<evidence type="ECO:0000256" key="10">
    <source>
        <dbReference type="ARBA" id="ARBA00023136"/>
    </source>
</evidence>
<feature type="domain" description="Cytochrome c" evidence="12">
    <location>
        <begin position="73"/>
        <end position="171"/>
    </location>
</feature>
<keyword evidence="6 11" id="KW-0479">Metal-binding</keyword>
<dbReference type="AlphaFoldDB" id="A0A0P1GQN1"/>
<dbReference type="GO" id="GO:0009055">
    <property type="term" value="F:electron transfer activity"/>
    <property type="evidence" value="ECO:0007669"/>
    <property type="project" value="InterPro"/>
</dbReference>
<proteinExistence type="predicted"/>
<evidence type="ECO:0000256" key="5">
    <source>
        <dbReference type="ARBA" id="ARBA00022692"/>
    </source>
</evidence>
<dbReference type="GO" id="GO:0046872">
    <property type="term" value="F:metal ion binding"/>
    <property type="evidence" value="ECO:0007669"/>
    <property type="project" value="UniProtKB-KW"/>
</dbReference>
<name>A0A0P1GQN1_9RHOB</name>
<dbReference type="InterPro" id="IPR009056">
    <property type="entry name" value="Cyt_c-like_dom"/>
</dbReference>
<gene>
    <name evidence="13" type="primary">cycM</name>
    <name evidence="13" type="ORF">TRN7648_01670</name>
</gene>
<keyword evidence="8" id="KW-1133">Transmembrane helix</keyword>
<keyword evidence="7" id="KW-0249">Electron transport</keyword>
<evidence type="ECO:0000256" key="11">
    <source>
        <dbReference type="PROSITE-ProRule" id="PRU00433"/>
    </source>
</evidence>